<organism evidence="3 4">
    <name type="scientific">Diaporthe australafricana</name>
    <dbReference type="NCBI Taxonomy" id="127596"/>
    <lineage>
        <taxon>Eukaryota</taxon>
        <taxon>Fungi</taxon>
        <taxon>Dikarya</taxon>
        <taxon>Ascomycota</taxon>
        <taxon>Pezizomycotina</taxon>
        <taxon>Sordariomycetes</taxon>
        <taxon>Sordariomycetidae</taxon>
        <taxon>Diaporthales</taxon>
        <taxon>Diaporthaceae</taxon>
        <taxon>Diaporthe</taxon>
    </lineage>
</organism>
<feature type="region of interest" description="Disordered" evidence="1">
    <location>
        <begin position="72"/>
        <end position="94"/>
    </location>
</feature>
<dbReference type="PANTHER" id="PTHR43752">
    <property type="entry name" value="BNR/ASP-BOX REPEAT FAMILY PROTEIN"/>
    <property type="match status" value="1"/>
</dbReference>
<evidence type="ECO:0000313" key="4">
    <source>
        <dbReference type="Proteomes" id="UP001583177"/>
    </source>
</evidence>
<dbReference type="InterPro" id="IPR011040">
    <property type="entry name" value="Sialidase"/>
</dbReference>
<evidence type="ECO:0000313" key="3">
    <source>
        <dbReference type="EMBL" id="KAL1864028.1"/>
    </source>
</evidence>
<gene>
    <name evidence="3" type="ORF">Daus18300_007993</name>
</gene>
<reference evidence="3 4" key="1">
    <citation type="journal article" date="2024" name="IMA Fungus">
        <title>IMA Genome - F19 : A genome assembly and annotation guide to empower mycologists, including annotated draft genome sequences of Ceratocystis pirilliformis, Diaporthe australafricana, Fusarium ophioides, Paecilomyces lecythidis, and Sporothrix stenoceras.</title>
        <authorList>
            <person name="Aylward J."/>
            <person name="Wilson A.M."/>
            <person name="Visagie C.M."/>
            <person name="Spraker J."/>
            <person name="Barnes I."/>
            <person name="Buitendag C."/>
            <person name="Ceriani C."/>
            <person name="Del Mar Angel L."/>
            <person name="du Plessis D."/>
            <person name="Fuchs T."/>
            <person name="Gasser K."/>
            <person name="Kramer D."/>
            <person name="Li W."/>
            <person name="Munsamy K."/>
            <person name="Piso A."/>
            <person name="Price J.L."/>
            <person name="Sonnekus B."/>
            <person name="Thomas C."/>
            <person name="van der Nest A."/>
            <person name="van Dijk A."/>
            <person name="van Heerden A."/>
            <person name="van Vuuren N."/>
            <person name="Yilmaz N."/>
            <person name="Duong T.A."/>
            <person name="van der Merwe N.A."/>
            <person name="Wingfield M.J."/>
            <person name="Wingfield B.D."/>
        </authorList>
    </citation>
    <scope>NUCLEOTIDE SEQUENCE [LARGE SCALE GENOMIC DNA]</scope>
    <source>
        <strain evidence="3 4">CMW 18300</strain>
    </source>
</reference>
<dbReference type="Proteomes" id="UP001583177">
    <property type="component" value="Unassembled WGS sequence"/>
</dbReference>
<dbReference type="EMBL" id="JAWRVE010000072">
    <property type="protein sequence ID" value="KAL1864028.1"/>
    <property type="molecule type" value="Genomic_DNA"/>
</dbReference>
<accession>A0ABR3WKC8</accession>
<dbReference type="Gene3D" id="2.120.10.10">
    <property type="match status" value="1"/>
</dbReference>
<sequence length="399" mass="43712">MSTTTTTAVTSTDTHTQSPALTRVDDLPASTVQCHASNLLELPDKTLLCVWFGGTQEGTQDISIYLSRLAPGGPASSSSWTEPARVSADKDRSEQNPVLFRDPAAGTIWLFHTAQPLGNQDEAVVVARTSGDDGRTWSAPFEPFPGKRGVFVRQPLVVLPGGAWVLPVWYCRTPPGFRWVGNDDVSAVLYTQDGGRTWLEKEVPDSVGRVHMNILQLPGSGSYVAFFRSRWADEVYRSVSENGLDWSAPEKTSLPNPNSGIGAATLPNGDIVLIFNDSKADPEMQRRTGLYDDITPAEDTRSNQPGVGSKVAIWGTPRKALSVALSKDKGKTWKWRVLEGGDGFCMTNNSKERTNRELSYPSIVVDGNGGSGVHVAYTYHRRNIKYVYIRDTEEFVSKT</sequence>
<proteinExistence type="predicted"/>
<feature type="compositionally biased region" description="Low complexity" evidence="1">
    <location>
        <begin position="1"/>
        <end position="16"/>
    </location>
</feature>
<dbReference type="PANTHER" id="PTHR43752:SF2">
    <property type="entry name" value="BNR_ASP-BOX REPEAT FAMILY PROTEIN"/>
    <property type="match status" value="1"/>
</dbReference>
<protein>
    <recommendedName>
        <fullName evidence="2">Sialidase domain-containing protein</fullName>
    </recommendedName>
</protein>
<evidence type="ECO:0000259" key="2">
    <source>
        <dbReference type="Pfam" id="PF13088"/>
    </source>
</evidence>
<keyword evidence="4" id="KW-1185">Reference proteome</keyword>
<feature type="domain" description="Sialidase" evidence="2">
    <location>
        <begin position="46"/>
        <end position="369"/>
    </location>
</feature>
<comment type="caution">
    <text evidence="3">The sequence shown here is derived from an EMBL/GenBank/DDBJ whole genome shotgun (WGS) entry which is preliminary data.</text>
</comment>
<name>A0ABR3WKC8_9PEZI</name>
<dbReference type="Pfam" id="PF13088">
    <property type="entry name" value="BNR_2"/>
    <property type="match status" value="1"/>
</dbReference>
<dbReference type="CDD" id="cd15482">
    <property type="entry name" value="Sialidase_non-viral"/>
    <property type="match status" value="1"/>
</dbReference>
<dbReference type="InterPro" id="IPR036278">
    <property type="entry name" value="Sialidase_sf"/>
</dbReference>
<evidence type="ECO:0000256" key="1">
    <source>
        <dbReference type="SAM" id="MobiDB-lite"/>
    </source>
</evidence>
<feature type="region of interest" description="Disordered" evidence="1">
    <location>
        <begin position="1"/>
        <end position="20"/>
    </location>
</feature>
<dbReference type="SUPFAM" id="SSF50939">
    <property type="entry name" value="Sialidases"/>
    <property type="match status" value="1"/>
</dbReference>